<keyword evidence="3" id="KW-0479">Metal-binding</keyword>
<feature type="domain" description="GTP cyclohydrolase II" evidence="4">
    <location>
        <begin position="17"/>
        <end position="102"/>
    </location>
</feature>
<dbReference type="Pfam" id="PF00925">
    <property type="entry name" value="GTP_cyclohydro2"/>
    <property type="match status" value="1"/>
</dbReference>
<dbReference type="InterPro" id="IPR032677">
    <property type="entry name" value="GTP_cyclohydro_II"/>
</dbReference>
<gene>
    <name evidence="5" type="ORF">GCM10010446_60140</name>
</gene>
<keyword evidence="6" id="KW-1185">Reference proteome</keyword>
<organism evidence="5 6">
    <name type="scientific">Streptomyces enissocaesilis</name>
    <dbReference type="NCBI Taxonomy" id="332589"/>
    <lineage>
        <taxon>Bacteria</taxon>
        <taxon>Bacillati</taxon>
        <taxon>Actinomycetota</taxon>
        <taxon>Actinomycetes</taxon>
        <taxon>Kitasatosporales</taxon>
        <taxon>Streptomycetaceae</taxon>
        <taxon>Streptomyces</taxon>
        <taxon>Streptomyces rochei group</taxon>
    </lineage>
</organism>
<evidence type="ECO:0000256" key="1">
    <source>
        <dbReference type="ARBA" id="ARBA00005104"/>
    </source>
</evidence>
<protein>
    <recommendedName>
        <fullName evidence="4">GTP cyclohydrolase II domain-containing protein</fullName>
    </recommendedName>
</protein>
<dbReference type="PANTHER" id="PTHR21327:SF18">
    <property type="entry name" value="3,4-DIHYDROXY-2-BUTANONE 4-PHOSPHATE SYNTHASE"/>
    <property type="match status" value="1"/>
</dbReference>
<dbReference type="PANTHER" id="PTHR21327">
    <property type="entry name" value="GTP CYCLOHYDROLASE II-RELATED"/>
    <property type="match status" value="1"/>
</dbReference>
<dbReference type="Gene3D" id="3.40.50.10990">
    <property type="entry name" value="GTP cyclohydrolase II"/>
    <property type="match status" value="1"/>
</dbReference>
<proteinExistence type="predicted"/>
<accession>A0ABP6K6V0</accession>
<dbReference type="RefSeq" id="WP_344499455.1">
    <property type="nucleotide sequence ID" value="NZ_BAAAUD010000058.1"/>
</dbReference>
<evidence type="ECO:0000256" key="3">
    <source>
        <dbReference type="ARBA" id="ARBA00022723"/>
    </source>
</evidence>
<comment type="caution">
    <text evidence="5">The sequence shown here is derived from an EMBL/GenBank/DDBJ whole genome shotgun (WGS) entry which is preliminary data.</text>
</comment>
<evidence type="ECO:0000256" key="2">
    <source>
        <dbReference type="ARBA" id="ARBA00022619"/>
    </source>
</evidence>
<reference evidence="6" key="1">
    <citation type="journal article" date="2019" name="Int. J. Syst. Evol. Microbiol.">
        <title>The Global Catalogue of Microorganisms (GCM) 10K type strain sequencing project: providing services to taxonomists for standard genome sequencing and annotation.</title>
        <authorList>
            <consortium name="The Broad Institute Genomics Platform"/>
            <consortium name="The Broad Institute Genome Sequencing Center for Infectious Disease"/>
            <person name="Wu L."/>
            <person name="Ma J."/>
        </authorList>
    </citation>
    <scope>NUCLEOTIDE SEQUENCE [LARGE SCALE GENOMIC DNA]</scope>
    <source>
        <strain evidence="6">JCM 9088</strain>
    </source>
</reference>
<evidence type="ECO:0000313" key="5">
    <source>
        <dbReference type="EMBL" id="GAA2966408.1"/>
    </source>
</evidence>
<evidence type="ECO:0000313" key="6">
    <source>
        <dbReference type="Proteomes" id="UP001500403"/>
    </source>
</evidence>
<dbReference type="InterPro" id="IPR036144">
    <property type="entry name" value="RibA-like_sf"/>
</dbReference>
<sequence length="114" mass="13256">MRRRVILPRLHYAGSRTAELVTFDGLRNGREHLALIRESDETMPLVRIHSECLTGDVFASTRCDCGKQLQETMEPMGRKGGILLYIRQEDRGVGLCNKYRRLFAAARRRRRPRE</sequence>
<comment type="pathway">
    <text evidence="1">Cofactor biosynthesis; riboflavin biosynthesis.</text>
</comment>
<dbReference type="EMBL" id="BAAAUD010000058">
    <property type="protein sequence ID" value="GAA2966408.1"/>
    <property type="molecule type" value="Genomic_DNA"/>
</dbReference>
<dbReference type="SUPFAM" id="SSF142695">
    <property type="entry name" value="RibA-like"/>
    <property type="match status" value="1"/>
</dbReference>
<evidence type="ECO:0000259" key="4">
    <source>
        <dbReference type="Pfam" id="PF00925"/>
    </source>
</evidence>
<keyword evidence="2" id="KW-0686">Riboflavin biosynthesis</keyword>
<name>A0ABP6K6V0_9ACTN</name>
<dbReference type="Proteomes" id="UP001500403">
    <property type="component" value="Unassembled WGS sequence"/>
</dbReference>